<keyword evidence="2" id="KW-1185">Reference proteome</keyword>
<gene>
    <name evidence="1" type="ORF">BH720_020565</name>
</gene>
<accession>A0ACD5GMW1</accession>
<dbReference type="EMBL" id="CP182909">
    <property type="protein sequence ID" value="XPM62213.1"/>
    <property type="molecule type" value="Genomic_DNA"/>
</dbReference>
<proteinExistence type="predicted"/>
<evidence type="ECO:0000313" key="1">
    <source>
        <dbReference type="EMBL" id="XPM62213.1"/>
    </source>
</evidence>
<reference evidence="1 2" key="1">
    <citation type="journal article" date="2016" name="Genome Announc.">
        <title>Draft Genome Sequence of the Thermotolerant Cyanobacterium Desertifilum sp. IPPAS B-1220.</title>
        <authorList>
            <person name="Mironov K.S."/>
            <person name="Sinetova M.A."/>
            <person name="Bolatkhan K."/>
            <person name="Zayadan B.K."/>
            <person name="Ustinova V.V."/>
            <person name="Kupriyanova E.V."/>
            <person name="Skrypnik A.N."/>
            <person name="Gogoleva N.E."/>
            <person name="Gogolev Y.V."/>
            <person name="Los D.A."/>
        </authorList>
    </citation>
    <scope>NUCLEOTIDE SEQUENCE [LARGE SCALE GENOMIC DNA]</scope>
    <source>
        <strain evidence="1 2">IPPAS B-1220</strain>
    </source>
</reference>
<organism evidence="1 2">
    <name type="scientific">Desertifilum tharense IPPAS B-1220</name>
    <dbReference type="NCBI Taxonomy" id="1781255"/>
    <lineage>
        <taxon>Bacteria</taxon>
        <taxon>Bacillati</taxon>
        <taxon>Cyanobacteriota</taxon>
        <taxon>Cyanophyceae</taxon>
        <taxon>Desertifilales</taxon>
        <taxon>Desertifilaceae</taxon>
        <taxon>Desertifilum</taxon>
    </lineage>
</organism>
<sequence>MTETPQDCLIHDLVEATSGLLQNPDATAAISQALKKIGLALKASHVLLYQLENEQIHQRTAWVAPEPVTSARAGSDSFPFSRNGAIACLLPRALIP</sequence>
<evidence type="ECO:0000313" key="2">
    <source>
        <dbReference type="Proteomes" id="UP000095472"/>
    </source>
</evidence>
<dbReference type="Proteomes" id="UP000095472">
    <property type="component" value="Chromosome"/>
</dbReference>
<name>A0ACD5GMW1_9CYAN</name>
<protein>
    <submittedName>
        <fullName evidence="1">Uncharacterized protein</fullName>
    </submittedName>
</protein>